<dbReference type="InterPro" id="IPR000831">
    <property type="entry name" value="Trp_repress"/>
</dbReference>
<dbReference type="PIRSF" id="PIRSF012508">
    <property type="entry name" value="YerC"/>
    <property type="match status" value="1"/>
</dbReference>
<organism evidence="1 2">
    <name type="scientific">Cloacibacillus porcorum</name>
    <dbReference type="NCBI Taxonomy" id="1197717"/>
    <lineage>
        <taxon>Bacteria</taxon>
        <taxon>Thermotogati</taxon>
        <taxon>Synergistota</taxon>
        <taxon>Synergistia</taxon>
        <taxon>Synergistales</taxon>
        <taxon>Synergistaceae</taxon>
        <taxon>Cloacibacillus</taxon>
    </lineage>
</organism>
<evidence type="ECO:0000313" key="1">
    <source>
        <dbReference type="EMBL" id="ANZ44493.1"/>
    </source>
</evidence>
<dbReference type="GeneID" id="83057207"/>
<keyword evidence="2" id="KW-1185">Reference proteome</keyword>
<dbReference type="EMBL" id="CP016757">
    <property type="protein sequence ID" value="ANZ44493.1"/>
    <property type="molecule type" value="Genomic_DNA"/>
</dbReference>
<proteinExistence type="predicted"/>
<gene>
    <name evidence="1" type="ORF">BED41_04970</name>
</gene>
<dbReference type="OrthoDB" id="2874807at2"/>
<accession>A0A1B2I3I4</accession>
<dbReference type="PANTHER" id="PTHR40080:SF1">
    <property type="entry name" value="TRPR-LIKE PROTEIN YERC_YECD"/>
    <property type="match status" value="1"/>
</dbReference>
<sequence length="102" mass="11553">MSNQWKDEFTDQLCDSIVAITDRDEAYRFLEDVATFSEIKAFSQRLQVASLLIKGFSYPQIVQATGASTATISRVKKFVEYGADGYRDVLRKLEAMKASEDK</sequence>
<dbReference type="Pfam" id="PF01371">
    <property type="entry name" value="Trp_repressor"/>
    <property type="match status" value="1"/>
</dbReference>
<dbReference type="GO" id="GO:0043565">
    <property type="term" value="F:sequence-specific DNA binding"/>
    <property type="evidence" value="ECO:0007669"/>
    <property type="project" value="InterPro"/>
</dbReference>
<reference evidence="1" key="1">
    <citation type="submission" date="2016-08" db="EMBL/GenBank/DDBJ databases">
        <title>Complete genome of Cloacibacillus porcorum.</title>
        <authorList>
            <person name="Looft T."/>
            <person name="Bayles D.O."/>
            <person name="Alt D.P."/>
        </authorList>
    </citation>
    <scope>NUCLEOTIDE SEQUENCE [LARGE SCALE GENOMIC DNA]</scope>
    <source>
        <strain evidence="1">CL-84</strain>
    </source>
</reference>
<dbReference type="Gene3D" id="1.10.1270.10">
    <property type="entry name" value="TrpR-like"/>
    <property type="match status" value="1"/>
</dbReference>
<dbReference type="Proteomes" id="UP000093044">
    <property type="component" value="Chromosome"/>
</dbReference>
<dbReference type="KEGG" id="cpor:BED41_04970"/>
<dbReference type="AlphaFoldDB" id="A0A1B2I3I4"/>
<evidence type="ECO:0000313" key="2">
    <source>
        <dbReference type="Proteomes" id="UP000093044"/>
    </source>
</evidence>
<dbReference type="InterPro" id="IPR013368">
    <property type="entry name" value="YecD_YerC"/>
</dbReference>
<dbReference type="InterPro" id="IPR010921">
    <property type="entry name" value="Trp_repressor/repl_initiator"/>
</dbReference>
<dbReference type="RefSeq" id="WP_066743687.1">
    <property type="nucleotide sequence ID" value="NZ_CALCLR010000123.1"/>
</dbReference>
<dbReference type="InterPro" id="IPR038116">
    <property type="entry name" value="TrpR-like_sf"/>
</dbReference>
<dbReference type="SUPFAM" id="SSF48295">
    <property type="entry name" value="TrpR-like"/>
    <property type="match status" value="1"/>
</dbReference>
<dbReference type="PANTHER" id="PTHR40080">
    <property type="entry name" value="LMO1763 PROTEIN"/>
    <property type="match status" value="1"/>
</dbReference>
<protein>
    <submittedName>
        <fullName evidence="1">DNA-binding transcriptional regulator</fullName>
    </submittedName>
</protein>
<dbReference type="NCBIfam" id="TIGR02531">
    <property type="entry name" value="yecD_yerC"/>
    <property type="match status" value="1"/>
</dbReference>
<dbReference type="STRING" id="1197717.BED41_04970"/>
<name>A0A1B2I3I4_9BACT</name>
<keyword evidence="1" id="KW-0238">DNA-binding</keyword>
<dbReference type="GO" id="GO:0003700">
    <property type="term" value="F:DNA-binding transcription factor activity"/>
    <property type="evidence" value="ECO:0007669"/>
    <property type="project" value="InterPro"/>
</dbReference>